<keyword evidence="4" id="KW-1185">Reference proteome</keyword>
<dbReference type="SMART" id="SM00028">
    <property type="entry name" value="TPR"/>
    <property type="match status" value="1"/>
</dbReference>
<dbReference type="AlphaFoldDB" id="A0A1V3JJK8"/>
<organism evidence="3 4">
    <name type="scientific">Rodentibacter myodis</name>
    <dbReference type="NCBI Taxonomy" id="1907939"/>
    <lineage>
        <taxon>Bacteria</taxon>
        <taxon>Pseudomonadati</taxon>
        <taxon>Pseudomonadota</taxon>
        <taxon>Gammaproteobacteria</taxon>
        <taxon>Pasteurellales</taxon>
        <taxon>Pasteurellaceae</taxon>
        <taxon>Rodentibacter</taxon>
    </lineage>
</organism>
<dbReference type="PROSITE" id="PS50005">
    <property type="entry name" value="TPR"/>
    <property type="match status" value="1"/>
</dbReference>
<keyword evidence="1" id="KW-0802">TPR repeat</keyword>
<evidence type="ECO:0000256" key="1">
    <source>
        <dbReference type="PROSITE-ProRule" id="PRU00339"/>
    </source>
</evidence>
<feature type="signal peptide" evidence="2">
    <location>
        <begin position="1"/>
        <end position="23"/>
    </location>
</feature>
<reference evidence="3 4" key="1">
    <citation type="submission" date="2016-10" db="EMBL/GenBank/DDBJ databases">
        <title>Rodentibacter gen. nov. and new species.</title>
        <authorList>
            <person name="Christensen H."/>
        </authorList>
    </citation>
    <scope>NUCLEOTIDE SEQUENCE [LARGE SCALE GENOMIC DNA]</scope>
    <source>
        <strain evidence="3 4">Ac151</strain>
    </source>
</reference>
<evidence type="ECO:0000313" key="3">
    <source>
        <dbReference type="EMBL" id="OOF56971.1"/>
    </source>
</evidence>
<evidence type="ECO:0000313" key="4">
    <source>
        <dbReference type="Proteomes" id="UP000188602"/>
    </source>
</evidence>
<accession>A0A1V3JJK8</accession>
<dbReference type="InterPro" id="IPR011990">
    <property type="entry name" value="TPR-like_helical_dom_sf"/>
</dbReference>
<protein>
    <submittedName>
        <fullName evidence="3">Uncharacterized protein</fullName>
    </submittedName>
</protein>
<proteinExistence type="predicted"/>
<feature type="chain" id="PRO_5012098495" evidence="2">
    <location>
        <begin position="24"/>
        <end position="353"/>
    </location>
</feature>
<dbReference type="Pfam" id="PF13428">
    <property type="entry name" value="TPR_14"/>
    <property type="match status" value="1"/>
</dbReference>
<keyword evidence="2" id="KW-0732">Signal</keyword>
<sequence>MKRLKPGIYIGAVTALFSLSIWANTNTTDELESIVQKLQGDIIYHDYSTAELVEIGKKAIEGDPEAMEKVGNAFTDPPFLPKEYWTQEDKQSIEIGKSWYKKAIEAYQRKALEGGADSGYALCRLGKIYRDEYERYGVKNLVKSVEYYAEAKKRLLELVENGQASNKELYALTYVYIPYTPGSFTMGCFGAGIEPDITQAFKLIELLEKRHSDIHQYHFYIGEYYNKEGRYKEAMKWYEKGLEKYPKNAQIMIAIANLYKDEKVGWWKPGAEALKWYQRVLDIESGTGWGLTAWEKIAEIYEKGIGGVSKDLDKAKDTVMQSCKKSIFFSNEPLQDCEPLKEFYQRNPQMEGK</sequence>
<dbReference type="OrthoDB" id="6114904at2"/>
<gene>
    <name evidence="3" type="ORF">BKL49_10195</name>
</gene>
<comment type="caution">
    <text evidence="3">The sequence shown here is derived from an EMBL/GenBank/DDBJ whole genome shotgun (WGS) entry which is preliminary data.</text>
</comment>
<dbReference type="SUPFAM" id="SSF81901">
    <property type="entry name" value="HCP-like"/>
    <property type="match status" value="1"/>
</dbReference>
<dbReference type="STRING" id="1907939.BKL49_10195"/>
<dbReference type="Proteomes" id="UP000188602">
    <property type="component" value="Unassembled WGS sequence"/>
</dbReference>
<evidence type="ECO:0000256" key="2">
    <source>
        <dbReference type="SAM" id="SignalP"/>
    </source>
</evidence>
<feature type="repeat" description="TPR" evidence="1">
    <location>
        <begin position="215"/>
        <end position="248"/>
    </location>
</feature>
<dbReference type="EMBL" id="MLHQ01000026">
    <property type="protein sequence ID" value="OOF56971.1"/>
    <property type="molecule type" value="Genomic_DNA"/>
</dbReference>
<name>A0A1V3JJK8_9PAST</name>
<dbReference type="RefSeq" id="WP_077425132.1">
    <property type="nucleotide sequence ID" value="NZ_MLHQ01000026.1"/>
</dbReference>
<dbReference type="Gene3D" id="1.25.40.10">
    <property type="entry name" value="Tetratricopeptide repeat domain"/>
    <property type="match status" value="2"/>
</dbReference>
<dbReference type="InterPro" id="IPR019734">
    <property type="entry name" value="TPR_rpt"/>
</dbReference>